<evidence type="ECO:0000313" key="18">
    <source>
        <dbReference type="Proteomes" id="UP000823597"/>
    </source>
</evidence>
<reference evidence="17" key="1">
    <citation type="submission" date="2020-10" db="EMBL/GenBank/DDBJ databases">
        <authorList>
            <person name="Gilroy R."/>
        </authorList>
    </citation>
    <scope>NUCLEOTIDE SEQUENCE</scope>
    <source>
        <strain evidence="17">10037</strain>
    </source>
</reference>
<comment type="catalytic activity">
    <reaction evidence="1">
        <text>a CDP-1,2-diacyl-sn-glycerol + L-serine = a 1,2-diacyl-sn-glycero-3-phospho-L-serine + CMP + H(+)</text>
        <dbReference type="Rhea" id="RHEA:16913"/>
        <dbReference type="ChEBI" id="CHEBI:15378"/>
        <dbReference type="ChEBI" id="CHEBI:33384"/>
        <dbReference type="ChEBI" id="CHEBI:57262"/>
        <dbReference type="ChEBI" id="CHEBI:58332"/>
        <dbReference type="ChEBI" id="CHEBI:60377"/>
        <dbReference type="EC" id="2.7.8.8"/>
    </reaction>
</comment>
<keyword evidence="10" id="KW-0443">Lipid metabolism</keyword>
<feature type="transmembrane region" description="Helical" evidence="16">
    <location>
        <begin position="90"/>
        <end position="112"/>
    </location>
</feature>
<comment type="similarity">
    <text evidence="3 15">Belongs to the CDP-alcohol phosphatidyltransferase class-I family.</text>
</comment>
<evidence type="ECO:0000256" key="8">
    <source>
        <dbReference type="ARBA" id="ARBA00022692"/>
    </source>
</evidence>
<evidence type="ECO:0000256" key="12">
    <source>
        <dbReference type="ARBA" id="ARBA00023209"/>
    </source>
</evidence>
<evidence type="ECO:0000256" key="1">
    <source>
        <dbReference type="ARBA" id="ARBA00000287"/>
    </source>
</evidence>
<sequence>MGLVKHIPNTITLLNLVSGVFGIISAARGDMGCAFAFMLAAAVFDVLDGASARGLKAYSAIGKELDSLADLVSFGVLPSLMLFFKMQEIFTGPAFLAYIPLFIVPCAALRLAKFNIDESQAHGFKGLPVPAAAMFIGSAAALLDIFVSGWFARLFANSFLVMPFAVYIPCRLMLSRLPMVSLKSFSKDTDMQGLDRQGGSSGEASGKAAGTRAVLFTVFLIPVIAGIVVLCAFLHEGFFPALVSGICAMFTMYIIVNTVHGTIRWMHLMSGNAPR</sequence>
<evidence type="ECO:0000256" key="2">
    <source>
        <dbReference type="ARBA" id="ARBA00004127"/>
    </source>
</evidence>
<keyword evidence="9 16" id="KW-1133">Transmembrane helix</keyword>
<evidence type="ECO:0000256" key="13">
    <source>
        <dbReference type="ARBA" id="ARBA00023264"/>
    </source>
</evidence>
<dbReference type="EMBL" id="JADIME010000073">
    <property type="protein sequence ID" value="MBO8465683.1"/>
    <property type="molecule type" value="Genomic_DNA"/>
</dbReference>
<evidence type="ECO:0000256" key="15">
    <source>
        <dbReference type="RuleBase" id="RU003750"/>
    </source>
</evidence>
<dbReference type="Proteomes" id="UP000823597">
    <property type="component" value="Unassembled WGS sequence"/>
</dbReference>
<dbReference type="AlphaFoldDB" id="A0A9D9I4E6"/>
<gene>
    <name evidence="17" type="primary">pssA</name>
    <name evidence="17" type="ORF">IAB93_06785</name>
</gene>
<feature type="transmembrane region" description="Helical" evidence="16">
    <location>
        <begin position="241"/>
        <end position="259"/>
    </location>
</feature>
<accession>A0A9D9I4E6</accession>
<dbReference type="GO" id="GO:0012505">
    <property type="term" value="C:endomembrane system"/>
    <property type="evidence" value="ECO:0007669"/>
    <property type="project" value="UniProtKB-SubCell"/>
</dbReference>
<evidence type="ECO:0000256" key="6">
    <source>
        <dbReference type="ARBA" id="ARBA00022516"/>
    </source>
</evidence>
<evidence type="ECO:0000256" key="11">
    <source>
        <dbReference type="ARBA" id="ARBA00023136"/>
    </source>
</evidence>
<evidence type="ECO:0000256" key="16">
    <source>
        <dbReference type="SAM" id="Phobius"/>
    </source>
</evidence>
<dbReference type="EC" id="2.7.8.8" evidence="4"/>
<evidence type="ECO:0000256" key="4">
    <source>
        <dbReference type="ARBA" id="ARBA00013174"/>
    </source>
</evidence>
<feature type="transmembrane region" description="Helical" evidence="16">
    <location>
        <begin position="213"/>
        <end position="235"/>
    </location>
</feature>
<evidence type="ECO:0000256" key="14">
    <source>
        <dbReference type="ARBA" id="ARBA00032361"/>
    </source>
</evidence>
<proteinExistence type="inferred from homology"/>
<comment type="caution">
    <text evidence="17">The sequence shown here is derived from an EMBL/GenBank/DDBJ whole genome shotgun (WGS) entry which is preliminary data.</text>
</comment>
<dbReference type="NCBIfam" id="TIGR00473">
    <property type="entry name" value="pssA"/>
    <property type="match status" value="1"/>
</dbReference>
<dbReference type="PROSITE" id="PS00379">
    <property type="entry name" value="CDP_ALCOHOL_P_TRANSF"/>
    <property type="match status" value="1"/>
</dbReference>
<dbReference type="InterPro" id="IPR000462">
    <property type="entry name" value="CDP-OH_P_trans"/>
</dbReference>
<feature type="transmembrane region" description="Helical" evidence="16">
    <location>
        <begin position="124"/>
        <end position="148"/>
    </location>
</feature>
<dbReference type="InterPro" id="IPR043130">
    <property type="entry name" value="CDP-OH_PTrfase_TM_dom"/>
</dbReference>
<dbReference type="InterPro" id="IPR048254">
    <property type="entry name" value="CDP_ALCOHOL_P_TRANSF_CS"/>
</dbReference>
<feature type="transmembrane region" description="Helical" evidence="16">
    <location>
        <begin position="154"/>
        <end position="174"/>
    </location>
</feature>
<dbReference type="GO" id="GO:0003882">
    <property type="term" value="F:CDP-diacylglycerol-serine O-phosphatidyltransferase activity"/>
    <property type="evidence" value="ECO:0007669"/>
    <property type="project" value="UniProtKB-EC"/>
</dbReference>
<evidence type="ECO:0000256" key="5">
    <source>
        <dbReference type="ARBA" id="ARBA00017171"/>
    </source>
</evidence>
<evidence type="ECO:0000256" key="7">
    <source>
        <dbReference type="ARBA" id="ARBA00022679"/>
    </source>
</evidence>
<name>A0A9D9I4E6_9BACT</name>
<keyword evidence="6" id="KW-0444">Lipid biosynthesis</keyword>
<dbReference type="GO" id="GO:0016020">
    <property type="term" value="C:membrane"/>
    <property type="evidence" value="ECO:0007669"/>
    <property type="project" value="InterPro"/>
</dbReference>
<dbReference type="PANTHER" id="PTHR14269">
    <property type="entry name" value="CDP-DIACYLGLYCEROL--GLYCEROL-3-PHOSPHATE 3-PHOSPHATIDYLTRANSFERASE-RELATED"/>
    <property type="match status" value="1"/>
</dbReference>
<reference evidence="17" key="2">
    <citation type="journal article" date="2021" name="PeerJ">
        <title>Extensive microbial diversity within the chicken gut microbiome revealed by metagenomics and culture.</title>
        <authorList>
            <person name="Gilroy R."/>
            <person name="Ravi A."/>
            <person name="Getino M."/>
            <person name="Pursley I."/>
            <person name="Horton D.L."/>
            <person name="Alikhan N.F."/>
            <person name="Baker D."/>
            <person name="Gharbi K."/>
            <person name="Hall N."/>
            <person name="Watson M."/>
            <person name="Adriaenssens E.M."/>
            <person name="Foster-Nyarko E."/>
            <person name="Jarju S."/>
            <person name="Secka A."/>
            <person name="Antonio M."/>
            <person name="Oren A."/>
            <person name="Chaudhuri R.R."/>
            <person name="La Ragione R."/>
            <person name="Hildebrand F."/>
            <person name="Pallen M.J."/>
        </authorList>
    </citation>
    <scope>NUCLEOTIDE SEQUENCE</scope>
    <source>
        <strain evidence="17">10037</strain>
    </source>
</reference>
<dbReference type="Gene3D" id="1.20.120.1760">
    <property type="match status" value="1"/>
</dbReference>
<dbReference type="InterPro" id="IPR050324">
    <property type="entry name" value="CDP-alcohol_PTase-I"/>
</dbReference>
<evidence type="ECO:0000256" key="3">
    <source>
        <dbReference type="ARBA" id="ARBA00010441"/>
    </source>
</evidence>
<keyword evidence="12" id="KW-0594">Phospholipid biosynthesis</keyword>
<dbReference type="InterPro" id="IPR004533">
    <property type="entry name" value="CDP-diaglyc--ser_O-PTrfase"/>
</dbReference>
<protein>
    <recommendedName>
        <fullName evidence="5">CDP-diacylglycerol--serine O-phosphatidyltransferase</fullName>
        <ecNumber evidence="4">2.7.8.8</ecNumber>
    </recommendedName>
    <alternativeName>
        <fullName evidence="14">Phosphatidylserine synthase</fullName>
    </alternativeName>
</protein>
<keyword evidence="8 16" id="KW-0812">Transmembrane</keyword>
<dbReference type="GO" id="GO:0008654">
    <property type="term" value="P:phospholipid biosynthetic process"/>
    <property type="evidence" value="ECO:0007669"/>
    <property type="project" value="UniProtKB-KW"/>
</dbReference>
<comment type="subcellular location">
    <subcellularLocation>
        <location evidence="2">Endomembrane system</location>
        <topology evidence="2">Multi-pass membrane protein</topology>
    </subcellularLocation>
</comment>
<evidence type="ECO:0000256" key="9">
    <source>
        <dbReference type="ARBA" id="ARBA00022989"/>
    </source>
</evidence>
<keyword evidence="7 15" id="KW-0808">Transferase</keyword>
<keyword evidence="11 16" id="KW-0472">Membrane</keyword>
<feature type="transmembrane region" description="Helical" evidence="16">
    <location>
        <begin position="12"/>
        <end position="29"/>
    </location>
</feature>
<organism evidence="17 18">
    <name type="scientific">Candidatus Merdivivens pullistercoris</name>
    <dbReference type="NCBI Taxonomy" id="2840873"/>
    <lineage>
        <taxon>Bacteria</taxon>
        <taxon>Pseudomonadati</taxon>
        <taxon>Bacteroidota</taxon>
        <taxon>Bacteroidia</taxon>
        <taxon>Bacteroidales</taxon>
        <taxon>Muribaculaceae</taxon>
        <taxon>Muribaculaceae incertae sedis</taxon>
        <taxon>Candidatus Merdivivens</taxon>
    </lineage>
</organism>
<keyword evidence="13" id="KW-1208">Phospholipid metabolism</keyword>
<evidence type="ECO:0000313" key="17">
    <source>
        <dbReference type="EMBL" id="MBO8465683.1"/>
    </source>
</evidence>
<dbReference type="Pfam" id="PF01066">
    <property type="entry name" value="CDP-OH_P_transf"/>
    <property type="match status" value="1"/>
</dbReference>
<evidence type="ECO:0000256" key="10">
    <source>
        <dbReference type="ARBA" id="ARBA00023098"/>
    </source>
</evidence>
<dbReference type="PANTHER" id="PTHR14269:SF61">
    <property type="entry name" value="CDP-DIACYLGLYCEROL--SERINE O-PHOSPHATIDYLTRANSFERASE"/>
    <property type="match status" value="1"/>
</dbReference>